<accession>A0AAX6G229</accession>
<sequence length="33" mass="3635">MLSFSPSGARLPSRSPRWRATATVMLCPALWTS</sequence>
<name>A0AAX6G229_IRIPA</name>
<comment type="caution">
    <text evidence="1">The sequence shown here is derived from an EMBL/GenBank/DDBJ whole genome shotgun (WGS) entry which is preliminary data.</text>
</comment>
<dbReference type="Proteomes" id="UP001140949">
    <property type="component" value="Unassembled WGS sequence"/>
</dbReference>
<evidence type="ECO:0000313" key="1">
    <source>
        <dbReference type="EMBL" id="KAJ6822784.1"/>
    </source>
</evidence>
<dbReference type="AlphaFoldDB" id="A0AAX6G229"/>
<keyword evidence="2" id="KW-1185">Reference proteome</keyword>
<reference evidence="1" key="2">
    <citation type="submission" date="2023-04" db="EMBL/GenBank/DDBJ databases">
        <authorList>
            <person name="Bruccoleri R.E."/>
            <person name="Oakeley E.J."/>
            <person name="Faust A.-M."/>
            <person name="Dessus-Babus S."/>
            <person name="Altorfer M."/>
            <person name="Burckhardt D."/>
            <person name="Oertli M."/>
            <person name="Naumann U."/>
            <person name="Petersen F."/>
            <person name="Wong J."/>
        </authorList>
    </citation>
    <scope>NUCLEOTIDE SEQUENCE</scope>
    <source>
        <strain evidence="1">GSM-AAB239-AS_SAM_17_03QT</strain>
        <tissue evidence="1">Leaf</tissue>
    </source>
</reference>
<proteinExistence type="predicted"/>
<dbReference type="EMBL" id="JANAVB010023995">
    <property type="protein sequence ID" value="KAJ6822784.1"/>
    <property type="molecule type" value="Genomic_DNA"/>
</dbReference>
<organism evidence="1 2">
    <name type="scientific">Iris pallida</name>
    <name type="common">Sweet iris</name>
    <dbReference type="NCBI Taxonomy" id="29817"/>
    <lineage>
        <taxon>Eukaryota</taxon>
        <taxon>Viridiplantae</taxon>
        <taxon>Streptophyta</taxon>
        <taxon>Embryophyta</taxon>
        <taxon>Tracheophyta</taxon>
        <taxon>Spermatophyta</taxon>
        <taxon>Magnoliopsida</taxon>
        <taxon>Liliopsida</taxon>
        <taxon>Asparagales</taxon>
        <taxon>Iridaceae</taxon>
        <taxon>Iridoideae</taxon>
        <taxon>Irideae</taxon>
        <taxon>Iris</taxon>
    </lineage>
</organism>
<reference evidence="1" key="1">
    <citation type="journal article" date="2023" name="GigaByte">
        <title>Genome assembly of the bearded iris, Iris pallida Lam.</title>
        <authorList>
            <person name="Bruccoleri R.E."/>
            <person name="Oakeley E.J."/>
            <person name="Faust A.M.E."/>
            <person name="Altorfer M."/>
            <person name="Dessus-Babus S."/>
            <person name="Burckhardt D."/>
            <person name="Oertli M."/>
            <person name="Naumann U."/>
            <person name="Petersen F."/>
            <person name="Wong J."/>
        </authorList>
    </citation>
    <scope>NUCLEOTIDE SEQUENCE</scope>
    <source>
        <strain evidence="1">GSM-AAB239-AS_SAM_17_03QT</strain>
    </source>
</reference>
<protein>
    <submittedName>
        <fullName evidence="1">Pollen-specific leucine-rich repeat extensin-like protein 4</fullName>
    </submittedName>
</protein>
<gene>
    <name evidence="1" type="ORF">M6B38_387345</name>
</gene>
<evidence type="ECO:0000313" key="2">
    <source>
        <dbReference type="Proteomes" id="UP001140949"/>
    </source>
</evidence>